<evidence type="ECO:0000313" key="2">
    <source>
        <dbReference type="EMBL" id="CAB4159246.1"/>
    </source>
</evidence>
<protein>
    <recommendedName>
        <fullName evidence="3">Recombination endonuclease VII</fullName>
    </recommendedName>
</protein>
<reference evidence="2" key="1">
    <citation type="submission" date="2020-04" db="EMBL/GenBank/DDBJ databases">
        <authorList>
            <person name="Chiriac C."/>
            <person name="Salcher M."/>
            <person name="Ghai R."/>
            <person name="Kavagutti S V."/>
        </authorList>
    </citation>
    <scope>NUCLEOTIDE SEQUENCE</scope>
</reference>
<dbReference type="EMBL" id="LR796673">
    <property type="protein sequence ID" value="CAB4159246.1"/>
    <property type="molecule type" value="Genomic_DNA"/>
</dbReference>
<feature type="region of interest" description="Disordered" evidence="1">
    <location>
        <begin position="93"/>
        <end position="142"/>
    </location>
</feature>
<name>A0A6J5NNF2_9CAUD</name>
<proteinExistence type="predicted"/>
<feature type="compositionally biased region" description="Basic and acidic residues" evidence="1">
    <location>
        <begin position="108"/>
        <end position="124"/>
    </location>
</feature>
<accession>A0A6J5NNF2</accession>
<gene>
    <name evidence="2" type="ORF">UFOVP703_75</name>
</gene>
<evidence type="ECO:0000256" key="1">
    <source>
        <dbReference type="SAM" id="MobiDB-lite"/>
    </source>
</evidence>
<sequence length="142" mass="15992">MQSKNKAAPNAEEGRYLAVVAQLPCSVCDTPGPCHVHEIEQGKWWLSVALCPDCHTGAHNGWHGRRAIWKVKKLDILDALAITFRRVWQQITASRQPTMPATTKERHHGHEEVRPAREEARSGQEDPQQARPQGRLLTRVAP</sequence>
<evidence type="ECO:0008006" key="3">
    <source>
        <dbReference type="Google" id="ProtNLM"/>
    </source>
</evidence>
<organism evidence="2">
    <name type="scientific">uncultured Caudovirales phage</name>
    <dbReference type="NCBI Taxonomy" id="2100421"/>
    <lineage>
        <taxon>Viruses</taxon>
        <taxon>Duplodnaviria</taxon>
        <taxon>Heunggongvirae</taxon>
        <taxon>Uroviricota</taxon>
        <taxon>Caudoviricetes</taxon>
        <taxon>Peduoviridae</taxon>
        <taxon>Maltschvirus</taxon>
        <taxon>Maltschvirus maltsch</taxon>
    </lineage>
</organism>